<dbReference type="PRINTS" id="PR00411">
    <property type="entry name" value="PNDRDTASEI"/>
</dbReference>
<dbReference type="Pfam" id="PF03486">
    <property type="entry name" value="HI0933_like"/>
    <property type="match status" value="1"/>
</dbReference>
<evidence type="ECO:0000256" key="3">
    <source>
        <dbReference type="ARBA" id="ARBA00022827"/>
    </source>
</evidence>
<dbReference type="Gene3D" id="3.50.50.60">
    <property type="entry name" value="FAD/NAD(P)-binding domain"/>
    <property type="match status" value="1"/>
</dbReference>
<dbReference type="PANTHER" id="PTHR42887:SF2">
    <property type="entry name" value="OS12G0638800 PROTEIN"/>
    <property type="match status" value="1"/>
</dbReference>
<dbReference type="InterPro" id="IPR036188">
    <property type="entry name" value="FAD/NAD-bd_sf"/>
</dbReference>
<protein>
    <submittedName>
        <fullName evidence="6">Aminoacetone oxidase family FAD-binding enzyme</fullName>
    </submittedName>
</protein>
<comment type="cofactor">
    <cofactor evidence="1">
        <name>FAD</name>
        <dbReference type="ChEBI" id="CHEBI:57692"/>
    </cofactor>
</comment>
<dbReference type="PRINTS" id="PR00368">
    <property type="entry name" value="FADPNR"/>
</dbReference>
<dbReference type="Gene3D" id="2.40.30.10">
    <property type="entry name" value="Translation factors"/>
    <property type="match status" value="1"/>
</dbReference>
<feature type="domain" description="RsdA/BaiN/AoA(So)-like Rossmann fold-like" evidence="4">
    <location>
        <begin position="6"/>
        <end position="409"/>
    </location>
</feature>
<dbReference type="Proteomes" id="UP000228711">
    <property type="component" value="Unassembled WGS sequence"/>
</dbReference>
<evidence type="ECO:0000313" key="6">
    <source>
        <dbReference type="EMBL" id="PIS41381.1"/>
    </source>
</evidence>
<evidence type="ECO:0000256" key="2">
    <source>
        <dbReference type="ARBA" id="ARBA00022630"/>
    </source>
</evidence>
<dbReference type="Pfam" id="PF22780">
    <property type="entry name" value="HI0933_like_1st"/>
    <property type="match status" value="1"/>
</dbReference>
<dbReference type="PANTHER" id="PTHR42887">
    <property type="entry name" value="OS12G0638800 PROTEIN"/>
    <property type="match status" value="1"/>
</dbReference>
<dbReference type="InterPro" id="IPR057661">
    <property type="entry name" value="RsdA/BaiN/AoA(So)_Rossmann"/>
</dbReference>
<evidence type="ECO:0000313" key="7">
    <source>
        <dbReference type="Proteomes" id="UP000228711"/>
    </source>
</evidence>
<dbReference type="NCBIfam" id="TIGR00275">
    <property type="entry name" value="aminoacetone oxidase family FAD-binding enzyme"/>
    <property type="match status" value="1"/>
</dbReference>
<dbReference type="InterPro" id="IPR023166">
    <property type="entry name" value="BaiN-like_dom_sf"/>
</dbReference>
<dbReference type="AlphaFoldDB" id="A0A2H0YSA6"/>
<dbReference type="EMBL" id="PEXV01000114">
    <property type="protein sequence ID" value="PIS41381.1"/>
    <property type="molecule type" value="Genomic_DNA"/>
</dbReference>
<evidence type="ECO:0000259" key="5">
    <source>
        <dbReference type="Pfam" id="PF22780"/>
    </source>
</evidence>
<keyword evidence="3" id="KW-0274">FAD</keyword>
<gene>
    <name evidence="6" type="ORF">COT25_03355</name>
</gene>
<dbReference type="InterPro" id="IPR055178">
    <property type="entry name" value="RsdA/BaiN/AoA(So)-like_dom"/>
</dbReference>
<proteinExistence type="predicted"/>
<reference evidence="7" key="1">
    <citation type="submission" date="2017-09" db="EMBL/GenBank/DDBJ databases">
        <title>Depth-based differentiation of microbial function through sediment-hosted aquifers and enrichment of novel symbionts in the deep terrestrial subsurface.</title>
        <authorList>
            <person name="Probst A.J."/>
            <person name="Ladd B."/>
            <person name="Jarett J.K."/>
            <person name="Geller-Mcgrath D.E."/>
            <person name="Sieber C.M.K."/>
            <person name="Emerson J.B."/>
            <person name="Anantharaman K."/>
            <person name="Thomas B.C."/>
            <person name="Malmstrom R."/>
            <person name="Stieglmeier M."/>
            <person name="Klingl A."/>
            <person name="Woyke T."/>
            <person name="Ryan C.M."/>
            <person name="Banfield J.F."/>
        </authorList>
    </citation>
    <scope>NUCLEOTIDE SEQUENCE [LARGE SCALE GENOMIC DNA]</scope>
</reference>
<dbReference type="SUPFAM" id="SSF51905">
    <property type="entry name" value="FAD/NAD(P)-binding domain"/>
    <property type="match status" value="1"/>
</dbReference>
<accession>A0A2H0YSA6</accession>
<dbReference type="Gene3D" id="1.10.8.260">
    <property type="entry name" value="HI0933 insert domain-like"/>
    <property type="match status" value="1"/>
</dbReference>
<organism evidence="6 7">
    <name type="scientific">Candidatus Kerfeldbacteria bacterium CG08_land_8_20_14_0_20_42_7</name>
    <dbReference type="NCBI Taxonomy" id="2014245"/>
    <lineage>
        <taxon>Bacteria</taxon>
        <taxon>Candidatus Kerfeldiibacteriota</taxon>
    </lineage>
</organism>
<evidence type="ECO:0000256" key="1">
    <source>
        <dbReference type="ARBA" id="ARBA00001974"/>
    </source>
</evidence>
<feature type="domain" description="RsdA/BaiN/AoA(So)-like insert" evidence="5">
    <location>
        <begin position="195"/>
        <end position="357"/>
    </location>
</feature>
<sequence>MERTYDVIVIGGGASGMMAAGRAAERGLRVLLLEKNKTLGVKLAMTGGGRCNICNAEDDIHQLLANYGTAKRFLYSSFSQFGVAETFSFFKKFKIFIKVEELKRAFPVTERAQDVVQALKIYLQKGKVEIKTNLTVSGFVTKEEKILGIRSGGHTYAAQSYILATGGKSHQETGSTGDGFRWLSSLHHNVQNPTPSVVPLAVRETWVKSLAGVTLDEVKITFLVDQNKMFTAKGRILCTHFGLSGPLILNSSKKVSDLLAEGSVTAVIDIFPQYDEGELDAHVTKTFEQNKNRSLKNTMRLLTPKGASAVILGLLFGLDPEKKIHSVTKVERKKIVNLLKGLPISISGLMGYERAVVVDGGLDLSEVDGKTMRSRRCKNLFITGDLLNINRPSGGFSLQLCWTTGWVAGGNA</sequence>
<keyword evidence="2" id="KW-0285">Flavoprotein</keyword>
<evidence type="ECO:0000259" key="4">
    <source>
        <dbReference type="Pfam" id="PF03486"/>
    </source>
</evidence>
<name>A0A2H0YSA6_9BACT</name>
<dbReference type="InterPro" id="IPR004792">
    <property type="entry name" value="BaiN-like"/>
</dbReference>
<comment type="caution">
    <text evidence="6">The sequence shown here is derived from an EMBL/GenBank/DDBJ whole genome shotgun (WGS) entry which is preliminary data.</text>
</comment>
<dbReference type="SUPFAM" id="SSF160996">
    <property type="entry name" value="HI0933 insert domain-like"/>
    <property type="match status" value="1"/>
</dbReference>